<comment type="subcellular location">
    <subcellularLocation>
        <location evidence="1">Cell membrane</location>
        <topology evidence="1">Multi-pass membrane protein</topology>
    </subcellularLocation>
</comment>
<dbReference type="InterPro" id="IPR020846">
    <property type="entry name" value="MFS_dom"/>
</dbReference>
<dbReference type="GO" id="GO:0005886">
    <property type="term" value="C:plasma membrane"/>
    <property type="evidence" value="ECO:0007669"/>
    <property type="project" value="UniProtKB-SubCell"/>
</dbReference>
<feature type="transmembrane region" description="Helical" evidence="8">
    <location>
        <begin position="375"/>
        <end position="396"/>
    </location>
</feature>
<dbReference type="GO" id="GO:0022857">
    <property type="term" value="F:transmembrane transporter activity"/>
    <property type="evidence" value="ECO:0007669"/>
    <property type="project" value="InterPro"/>
</dbReference>
<protein>
    <recommendedName>
        <fullName evidence="9">Major facilitator superfamily (MFS) profile domain-containing protein</fullName>
    </recommendedName>
</protein>
<dbReference type="AlphaFoldDB" id="A0A9P0GHK8"/>
<feature type="transmembrane region" description="Helical" evidence="8">
    <location>
        <begin position="190"/>
        <end position="211"/>
    </location>
</feature>
<evidence type="ECO:0000256" key="4">
    <source>
        <dbReference type="ARBA" id="ARBA00022597"/>
    </source>
</evidence>
<keyword evidence="4" id="KW-0762">Sugar transport</keyword>
<evidence type="ECO:0000256" key="7">
    <source>
        <dbReference type="ARBA" id="ARBA00023136"/>
    </source>
</evidence>
<feature type="transmembrane region" description="Helical" evidence="8">
    <location>
        <begin position="73"/>
        <end position="97"/>
    </location>
</feature>
<feature type="transmembrane region" description="Helical" evidence="8">
    <location>
        <begin position="417"/>
        <end position="439"/>
    </location>
</feature>
<dbReference type="InterPro" id="IPR036259">
    <property type="entry name" value="MFS_trans_sf"/>
</dbReference>
<keyword evidence="6 8" id="KW-1133">Transmembrane helix</keyword>
<evidence type="ECO:0000256" key="1">
    <source>
        <dbReference type="ARBA" id="ARBA00004651"/>
    </source>
</evidence>
<dbReference type="EMBL" id="OV651817">
    <property type="protein sequence ID" value="CAH1111081.1"/>
    <property type="molecule type" value="Genomic_DNA"/>
</dbReference>
<keyword evidence="2" id="KW-0813">Transport</keyword>
<keyword evidence="7 8" id="KW-0472">Membrane</keyword>
<evidence type="ECO:0000313" key="11">
    <source>
        <dbReference type="Proteomes" id="UP001153636"/>
    </source>
</evidence>
<evidence type="ECO:0000256" key="3">
    <source>
        <dbReference type="ARBA" id="ARBA00022475"/>
    </source>
</evidence>
<evidence type="ECO:0000259" key="9">
    <source>
        <dbReference type="PROSITE" id="PS50850"/>
    </source>
</evidence>
<dbReference type="SUPFAM" id="SSF103473">
    <property type="entry name" value="MFS general substrate transporter"/>
    <property type="match status" value="1"/>
</dbReference>
<reference evidence="10" key="1">
    <citation type="submission" date="2022-01" db="EMBL/GenBank/DDBJ databases">
        <authorList>
            <person name="King R."/>
        </authorList>
    </citation>
    <scope>NUCLEOTIDE SEQUENCE</scope>
</reference>
<gene>
    <name evidence="10" type="ORF">PSYICH_LOCUS11681</name>
</gene>
<dbReference type="PANTHER" id="PTHR48021:SF1">
    <property type="entry name" value="GH07001P-RELATED"/>
    <property type="match status" value="1"/>
</dbReference>
<organism evidence="10 11">
    <name type="scientific">Psylliodes chrysocephalus</name>
    <dbReference type="NCBI Taxonomy" id="3402493"/>
    <lineage>
        <taxon>Eukaryota</taxon>
        <taxon>Metazoa</taxon>
        <taxon>Ecdysozoa</taxon>
        <taxon>Arthropoda</taxon>
        <taxon>Hexapoda</taxon>
        <taxon>Insecta</taxon>
        <taxon>Pterygota</taxon>
        <taxon>Neoptera</taxon>
        <taxon>Endopterygota</taxon>
        <taxon>Coleoptera</taxon>
        <taxon>Polyphaga</taxon>
        <taxon>Cucujiformia</taxon>
        <taxon>Chrysomeloidea</taxon>
        <taxon>Chrysomelidae</taxon>
        <taxon>Galerucinae</taxon>
        <taxon>Alticini</taxon>
        <taxon>Psylliodes</taxon>
    </lineage>
</organism>
<dbReference type="OrthoDB" id="6696619at2759"/>
<feature type="transmembrane region" description="Helical" evidence="8">
    <location>
        <begin position="29"/>
        <end position="53"/>
    </location>
</feature>
<keyword evidence="3" id="KW-1003">Cell membrane</keyword>
<feature type="transmembrane region" description="Helical" evidence="8">
    <location>
        <begin position="137"/>
        <end position="154"/>
    </location>
</feature>
<dbReference type="FunFam" id="1.20.1250.20:FF:000218">
    <property type="entry name" value="facilitated trehalose transporter Tret1"/>
    <property type="match status" value="1"/>
</dbReference>
<dbReference type="InterPro" id="IPR005828">
    <property type="entry name" value="MFS_sugar_transport-like"/>
</dbReference>
<feature type="transmembrane region" description="Helical" evidence="8">
    <location>
        <begin position="310"/>
        <end position="334"/>
    </location>
</feature>
<name>A0A9P0GHK8_9CUCU</name>
<feature type="transmembrane region" description="Helical" evidence="8">
    <location>
        <begin position="109"/>
        <end position="131"/>
    </location>
</feature>
<evidence type="ECO:0000256" key="8">
    <source>
        <dbReference type="SAM" id="Phobius"/>
    </source>
</evidence>
<dbReference type="PANTHER" id="PTHR48021">
    <property type="match status" value="1"/>
</dbReference>
<dbReference type="Gene3D" id="1.20.1250.20">
    <property type="entry name" value="MFS general substrate transporter like domains"/>
    <property type="match status" value="1"/>
</dbReference>
<proteinExistence type="predicted"/>
<dbReference type="Pfam" id="PF00083">
    <property type="entry name" value="Sugar_tr"/>
    <property type="match status" value="1"/>
</dbReference>
<feature type="domain" description="Major facilitator superfamily (MFS) profile" evidence="9">
    <location>
        <begin position="39"/>
        <end position="467"/>
    </location>
</feature>
<keyword evidence="11" id="KW-1185">Reference proteome</keyword>
<evidence type="ECO:0000313" key="10">
    <source>
        <dbReference type="EMBL" id="CAH1111081.1"/>
    </source>
</evidence>
<feature type="transmembrane region" description="Helical" evidence="8">
    <location>
        <begin position="445"/>
        <end position="463"/>
    </location>
</feature>
<feature type="transmembrane region" description="Helical" evidence="8">
    <location>
        <begin position="166"/>
        <end position="184"/>
    </location>
</feature>
<evidence type="ECO:0000256" key="2">
    <source>
        <dbReference type="ARBA" id="ARBA00022448"/>
    </source>
</evidence>
<keyword evidence="5 8" id="KW-0812">Transmembrane</keyword>
<accession>A0A9P0GHK8</accession>
<dbReference type="PROSITE" id="PS00216">
    <property type="entry name" value="SUGAR_TRANSPORT_1"/>
    <property type="match status" value="1"/>
</dbReference>
<evidence type="ECO:0000256" key="6">
    <source>
        <dbReference type="ARBA" id="ARBA00022989"/>
    </source>
</evidence>
<dbReference type="PROSITE" id="PS50850">
    <property type="entry name" value="MFS"/>
    <property type="match status" value="1"/>
</dbReference>
<feature type="transmembrane region" description="Helical" evidence="8">
    <location>
        <begin position="341"/>
        <end position="363"/>
    </location>
</feature>
<dbReference type="InterPro" id="IPR005829">
    <property type="entry name" value="Sugar_transporter_CS"/>
</dbReference>
<sequence>MIEKECKEVLFKQKNYEDQQDHEKNSFPWLLYFSGFTANLLLIAPGFLMVWMSSAMPKLLSNDTNINPLGEPISVPQTSILASIPAIAGTLGLLPWANLIDILGRKKTLMVLAIIMFCNSIVVSFASHISFFYCQGFITGFTGSGVLICVSIFNNEIAAVTNRGTIGCLMGLSAPSGILLGYLIGPAVSIRGYFLFSTIPPALHLIFSVFIPESPVFLAMKDRKLECMRALERLRAIKNAKTIENEYDKMETVAKDASKQRKGNFLDIFRNRSPRKAFFMCFGIAAIQQFSGVYVILLFMGTIFANAGKISGGSFGIVTGIVQLFMVLISAIVVDKLGRRPLLLTSTMSCAIALFLLGFYFHLQQMESAVVDSLTWLPISCVLLYIIGYGFGLGPIPPTLSSELFPNDLRAIGCATVYIADHLTICATMLTFPLASAFLGVQYCMWFFSMSCFLGFIMIFFVLPETKGKSFDEIQEILAH</sequence>
<feature type="transmembrane region" description="Helical" evidence="8">
    <location>
        <begin position="277"/>
        <end position="304"/>
    </location>
</feature>
<evidence type="ECO:0000256" key="5">
    <source>
        <dbReference type="ARBA" id="ARBA00022692"/>
    </source>
</evidence>
<dbReference type="InterPro" id="IPR050549">
    <property type="entry name" value="MFS_Trehalose_Transporter"/>
</dbReference>
<dbReference type="Proteomes" id="UP001153636">
    <property type="component" value="Chromosome 5"/>
</dbReference>